<organism evidence="1 2">
    <name type="scientific">Phlebiopsis gigantea (strain 11061_1 CR5-6)</name>
    <name type="common">White-rot fungus</name>
    <name type="synonym">Peniophora gigantea</name>
    <dbReference type="NCBI Taxonomy" id="745531"/>
    <lineage>
        <taxon>Eukaryota</taxon>
        <taxon>Fungi</taxon>
        <taxon>Dikarya</taxon>
        <taxon>Basidiomycota</taxon>
        <taxon>Agaricomycotina</taxon>
        <taxon>Agaricomycetes</taxon>
        <taxon>Polyporales</taxon>
        <taxon>Phanerochaetaceae</taxon>
        <taxon>Phlebiopsis</taxon>
    </lineage>
</organism>
<sequence length="367" mass="39486">MSELPEVDPRPSKLEKGSYDDVLVIPQSLANQVEAQQEYISKNRKVSIEDTRSSKVCFRYQGAEFAWYCRVCGRGGEDVDTLRLTKHDESHLHVQELATTYGVDLETLKITSQCEGCHQVFTGSEKYSSGLAKHRKKCPSIKAQNVAAPKPALQPRLIKPRTPAQQPLLLEGIPPPPSSDPKLFNAAFFMPAALSGMNLPPPPPEPVGIPPYPSTNVADANSENTFTSAVTTPVSSAPETPALATPRPLAFTGTDAAHDTDMACASRMAKDFLDVYLAAERAAIPAASGTGMPGLLNDIVSAQSGSSLNTQDISLLAHHQPGASSSLYPSMGYPPLDVPMVEYEPAPDASIEAGAELFEIRELFRQT</sequence>
<dbReference type="EMBL" id="KN840582">
    <property type="protein sequence ID" value="KIP04217.1"/>
    <property type="molecule type" value="Genomic_DNA"/>
</dbReference>
<gene>
    <name evidence="1" type="ORF">PHLGIDRAFT_204149</name>
</gene>
<accession>A0A0C3S359</accession>
<keyword evidence="2" id="KW-1185">Reference proteome</keyword>
<evidence type="ECO:0000313" key="1">
    <source>
        <dbReference type="EMBL" id="KIP04217.1"/>
    </source>
</evidence>
<protein>
    <submittedName>
        <fullName evidence="1">Uncharacterized protein</fullName>
    </submittedName>
</protein>
<dbReference type="Proteomes" id="UP000053257">
    <property type="component" value="Unassembled WGS sequence"/>
</dbReference>
<proteinExistence type="predicted"/>
<reference evidence="1 2" key="1">
    <citation type="journal article" date="2014" name="PLoS Genet.">
        <title>Analysis of the Phlebiopsis gigantea genome, transcriptome and secretome provides insight into its pioneer colonization strategies of wood.</title>
        <authorList>
            <person name="Hori C."/>
            <person name="Ishida T."/>
            <person name="Igarashi K."/>
            <person name="Samejima M."/>
            <person name="Suzuki H."/>
            <person name="Master E."/>
            <person name="Ferreira P."/>
            <person name="Ruiz-Duenas F.J."/>
            <person name="Held B."/>
            <person name="Canessa P."/>
            <person name="Larrondo L.F."/>
            <person name="Schmoll M."/>
            <person name="Druzhinina I.S."/>
            <person name="Kubicek C.P."/>
            <person name="Gaskell J.A."/>
            <person name="Kersten P."/>
            <person name="St John F."/>
            <person name="Glasner J."/>
            <person name="Sabat G."/>
            <person name="Splinter BonDurant S."/>
            <person name="Syed K."/>
            <person name="Yadav J."/>
            <person name="Mgbeahuruike A.C."/>
            <person name="Kovalchuk A."/>
            <person name="Asiegbu F.O."/>
            <person name="Lackner G."/>
            <person name="Hoffmeister D."/>
            <person name="Rencoret J."/>
            <person name="Gutierrez A."/>
            <person name="Sun H."/>
            <person name="Lindquist E."/>
            <person name="Barry K."/>
            <person name="Riley R."/>
            <person name="Grigoriev I.V."/>
            <person name="Henrissat B."/>
            <person name="Kues U."/>
            <person name="Berka R.M."/>
            <person name="Martinez A.T."/>
            <person name="Covert S.F."/>
            <person name="Blanchette R.A."/>
            <person name="Cullen D."/>
        </authorList>
    </citation>
    <scope>NUCLEOTIDE SEQUENCE [LARGE SCALE GENOMIC DNA]</scope>
    <source>
        <strain evidence="1 2">11061_1 CR5-6</strain>
    </source>
</reference>
<name>A0A0C3S359_PHLG1</name>
<dbReference type="HOGENOM" id="CLU_754616_0_0_1"/>
<dbReference type="AlphaFoldDB" id="A0A0C3S359"/>
<evidence type="ECO:0000313" key="2">
    <source>
        <dbReference type="Proteomes" id="UP000053257"/>
    </source>
</evidence>